<dbReference type="HOGENOM" id="CLU_527931_0_0_1"/>
<feature type="region of interest" description="Disordered" evidence="1">
    <location>
        <begin position="35"/>
        <end position="223"/>
    </location>
</feature>
<feature type="compositionally biased region" description="Polar residues" evidence="1">
    <location>
        <begin position="119"/>
        <end position="132"/>
    </location>
</feature>
<name>F4SE03_MELLP</name>
<protein>
    <submittedName>
        <fullName evidence="2">Uncharacterized protein</fullName>
    </submittedName>
</protein>
<dbReference type="EMBL" id="GL883320">
    <property type="protein sequence ID" value="EGF97120.1"/>
    <property type="molecule type" value="Genomic_DNA"/>
</dbReference>
<sequence length="516" mass="57969">MSPTQDDYALNSVQRNSTAPLLGHRQTHSYVNITPPVHDLLHSGDHNMQHTHSPAHTSGLGKQSALPPPIFGQRQRHSSVNMTPPVHNCSHLSDHIVHNTPSPPHTSGQGRQRSHHSRSTSLQLQSYSQEASPSAYRYSPVSRGTHVRSTSIGMQTPSPAHSYGHLQRSSSGSRSGQWPLSTRSNFNVLGSGGNCSRSSSVAMRSPGHSSTQSESSGTDQSSDENIENLLEEMDTYDWGNEDDWEDVVYQGPSTTNHPSEKVSESASVPKNGWYPFGKLENTIAIMIYGSARNMISRRQYDAIRSAVSLAGLRLPTYKTLKNILKRAKIALGLKLETTISPLNNPCHSLPIKDLLRLDLAKPHVACKLSFYPAVSKYGLVKEFIHCEKWLNGFPSWMWAPMVSTDVGHFYLYEPVQLCNGRVVVPTHFYYLGNDLVAKCLELHLVNYENPRQSRMEILKEDKVTRDESLVFKVKDFHKTFDNILLPNGGWLKDHYGNALYQEMKLIWYCILRMFRP</sequence>
<feature type="compositionally biased region" description="Polar residues" evidence="1">
    <location>
        <begin position="147"/>
        <end position="159"/>
    </location>
</feature>
<dbReference type="VEuPathDB" id="FungiDB:MELLADRAFT_70201"/>
<keyword evidence="3" id="KW-1185">Reference proteome</keyword>
<evidence type="ECO:0000256" key="1">
    <source>
        <dbReference type="SAM" id="MobiDB-lite"/>
    </source>
</evidence>
<accession>F4SE03</accession>
<feature type="region of interest" description="Disordered" evidence="1">
    <location>
        <begin position="245"/>
        <end position="267"/>
    </location>
</feature>
<dbReference type="GeneID" id="18931454"/>
<dbReference type="Proteomes" id="UP000001072">
    <property type="component" value="Unassembled WGS sequence"/>
</dbReference>
<dbReference type="AlphaFoldDB" id="F4SE03"/>
<feature type="compositionally biased region" description="Polar residues" evidence="1">
    <location>
        <begin position="178"/>
        <end position="220"/>
    </location>
</feature>
<feature type="compositionally biased region" description="Low complexity" evidence="1">
    <location>
        <begin position="167"/>
        <end position="177"/>
    </location>
</feature>
<proteinExistence type="predicted"/>
<feature type="compositionally biased region" description="Basic and acidic residues" evidence="1">
    <location>
        <begin position="39"/>
        <end position="48"/>
    </location>
</feature>
<dbReference type="RefSeq" id="XP_007419607.1">
    <property type="nucleotide sequence ID" value="XM_007419545.1"/>
</dbReference>
<dbReference type="PANTHER" id="PTHR31912">
    <property type="entry name" value="IP13529P"/>
    <property type="match status" value="1"/>
</dbReference>
<dbReference type="OrthoDB" id="2507436at2759"/>
<gene>
    <name evidence="2" type="ORF">MELLADRAFT_70201</name>
</gene>
<organism evidence="3">
    <name type="scientific">Melampsora larici-populina (strain 98AG31 / pathotype 3-4-7)</name>
    <name type="common">Poplar leaf rust fungus</name>
    <dbReference type="NCBI Taxonomy" id="747676"/>
    <lineage>
        <taxon>Eukaryota</taxon>
        <taxon>Fungi</taxon>
        <taxon>Dikarya</taxon>
        <taxon>Basidiomycota</taxon>
        <taxon>Pucciniomycotina</taxon>
        <taxon>Pucciniomycetes</taxon>
        <taxon>Pucciniales</taxon>
        <taxon>Melampsoraceae</taxon>
        <taxon>Melampsora</taxon>
    </lineage>
</organism>
<dbReference type="KEGG" id="mlr:MELLADRAFT_70201"/>
<evidence type="ECO:0000313" key="3">
    <source>
        <dbReference type="Proteomes" id="UP000001072"/>
    </source>
</evidence>
<dbReference type="PANTHER" id="PTHR31912:SF34">
    <property type="entry name" value="NOTOCHORD-RELATED PROTEIN"/>
    <property type="match status" value="1"/>
</dbReference>
<dbReference type="InParanoid" id="F4SE03"/>
<reference evidence="3" key="1">
    <citation type="journal article" date="2011" name="Proc. Natl. Acad. Sci. U.S.A.">
        <title>Obligate biotrophy features unraveled by the genomic analysis of rust fungi.</title>
        <authorList>
            <person name="Duplessis S."/>
            <person name="Cuomo C.A."/>
            <person name="Lin Y.-C."/>
            <person name="Aerts A."/>
            <person name="Tisserant E."/>
            <person name="Veneault-Fourrey C."/>
            <person name="Joly D.L."/>
            <person name="Hacquard S."/>
            <person name="Amselem J."/>
            <person name="Cantarel B.L."/>
            <person name="Chiu R."/>
            <person name="Coutinho P.M."/>
            <person name="Feau N."/>
            <person name="Field M."/>
            <person name="Frey P."/>
            <person name="Gelhaye E."/>
            <person name="Goldberg J."/>
            <person name="Grabherr M.G."/>
            <person name="Kodira C.D."/>
            <person name="Kohler A."/>
            <person name="Kuees U."/>
            <person name="Lindquist E.A."/>
            <person name="Lucas S.M."/>
            <person name="Mago R."/>
            <person name="Mauceli E."/>
            <person name="Morin E."/>
            <person name="Murat C."/>
            <person name="Pangilinan J.L."/>
            <person name="Park R."/>
            <person name="Pearson M."/>
            <person name="Quesneville H."/>
            <person name="Rouhier N."/>
            <person name="Sakthikumar S."/>
            <person name="Salamov A.A."/>
            <person name="Schmutz J."/>
            <person name="Selles B."/>
            <person name="Shapiro H."/>
            <person name="Tanguay P."/>
            <person name="Tuskan G.A."/>
            <person name="Henrissat B."/>
            <person name="Van de Peer Y."/>
            <person name="Rouze P."/>
            <person name="Ellis J.G."/>
            <person name="Dodds P.N."/>
            <person name="Schein J.E."/>
            <person name="Zhong S."/>
            <person name="Hamelin R.C."/>
            <person name="Grigoriev I.V."/>
            <person name="Szabo L.J."/>
            <person name="Martin F."/>
        </authorList>
    </citation>
    <scope>NUCLEOTIDE SEQUENCE [LARGE SCALE GENOMIC DNA]</scope>
    <source>
        <strain evidence="3">98AG31 / pathotype 3-4-7</strain>
    </source>
</reference>
<evidence type="ECO:0000313" key="2">
    <source>
        <dbReference type="EMBL" id="EGF97120.1"/>
    </source>
</evidence>